<reference evidence="3 4" key="1">
    <citation type="submission" date="2018-05" db="EMBL/GenBank/DDBJ databases">
        <title>Genomic Encyclopedia of Type Strains, Phase IV (KMG-IV): sequencing the most valuable type-strain genomes for metagenomic binning, comparative biology and taxonomic classification.</title>
        <authorList>
            <person name="Goeker M."/>
        </authorList>
    </citation>
    <scope>NUCLEOTIDE SEQUENCE [LARGE SCALE GENOMIC DNA]</scope>
    <source>
        <strain evidence="3 4">DSM 22999</strain>
    </source>
</reference>
<evidence type="ECO:0000313" key="4">
    <source>
        <dbReference type="Proteomes" id="UP000245909"/>
    </source>
</evidence>
<evidence type="ECO:0000313" key="3">
    <source>
        <dbReference type="EMBL" id="PVX42711.1"/>
    </source>
</evidence>
<accession>A0A2U0TGI2</accession>
<dbReference type="InterPro" id="IPR050961">
    <property type="entry name" value="BolA/IbaG_stress_morph_reg"/>
</dbReference>
<evidence type="ECO:0000256" key="2">
    <source>
        <dbReference type="RuleBase" id="RU003860"/>
    </source>
</evidence>
<dbReference type="GO" id="GO:0005829">
    <property type="term" value="C:cytosol"/>
    <property type="evidence" value="ECO:0007669"/>
    <property type="project" value="TreeGrafter"/>
</dbReference>
<dbReference type="GO" id="GO:0006351">
    <property type="term" value="P:DNA-templated transcription"/>
    <property type="evidence" value="ECO:0007669"/>
    <property type="project" value="TreeGrafter"/>
</dbReference>
<dbReference type="EMBL" id="QENU01000001">
    <property type="protein sequence ID" value="PVX42711.1"/>
    <property type="molecule type" value="Genomic_DNA"/>
</dbReference>
<dbReference type="AlphaFoldDB" id="A0A2U0TGI2"/>
<dbReference type="RefSeq" id="WP_116630825.1">
    <property type="nucleotide sequence ID" value="NZ_QENU01000001.1"/>
</dbReference>
<proteinExistence type="inferred from homology"/>
<dbReference type="SUPFAM" id="SSF82657">
    <property type="entry name" value="BolA-like"/>
    <property type="match status" value="1"/>
</dbReference>
<organism evidence="3 4">
    <name type="scientific">Alitibacter langaaensis DSM 22999</name>
    <dbReference type="NCBI Taxonomy" id="1122935"/>
    <lineage>
        <taxon>Bacteria</taxon>
        <taxon>Pseudomonadati</taxon>
        <taxon>Pseudomonadota</taxon>
        <taxon>Gammaproteobacteria</taxon>
        <taxon>Pasteurellales</taxon>
        <taxon>Pasteurellaceae</taxon>
        <taxon>Alitibacter</taxon>
    </lineage>
</organism>
<evidence type="ECO:0000256" key="1">
    <source>
        <dbReference type="ARBA" id="ARBA00005578"/>
    </source>
</evidence>
<name>A0A2U0TGI2_9PAST</name>
<dbReference type="PANTHER" id="PTHR46229">
    <property type="entry name" value="BOLA TRANSCRIPTION REGULATOR"/>
    <property type="match status" value="1"/>
</dbReference>
<protein>
    <submittedName>
        <fullName evidence="3">BolA protein family transcriptional regulator</fullName>
    </submittedName>
</protein>
<sequence length="103" mass="11848">MSKQAELTEKLFAQFQPHFLSVENESHLHSSDRGGESHFKVTIVSDKFNDVRRVARHQLVYQFLHDDLDAGIHALALHTFTLEEWHKLDKQIPVSTNCMGIGH</sequence>
<dbReference type="Gene3D" id="3.30.300.90">
    <property type="entry name" value="BolA-like"/>
    <property type="match status" value="1"/>
</dbReference>
<keyword evidence="4" id="KW-1185">Reference proteome</keyword>
<dbReference type="Pfam" id="PF01722">
    <property type="entry name" value="BolA"/>
    <property type="match status" value="1"/>
</dbReference>
<dbReference type="InterPro" id="IPR036065">
    <property type="entry name" value="BolA-like_sf"/>
</dbReference>
<dbReference type="PIRSF" id="PIRSF003113">
    <property type="entry name" value="BolA"/>
    <property type="match status" value="1"/>
</dbReference>
<dbReference type="OrthoDB" id="9801469at2"/>
<dbReference type="InterPro" id="IPR002634">
    <property type="entry name" value="BolA"/>
</dbReference>
<gene>
    <name evidence="3" type="ORF">C8D76_10138</name>
</gene>
<comment type="similarity">
    <text evidence="1 2">Belongs to the BolA/IbaG family.</text>
</comment>
<dbReference type="PANTHER" id="PTHR46229:SF2">
    <property type="entry name" value="BOLA-LIKE PROTEIN 1"/>
    <property type="match status" value="1"/>
</dbReference>
<comment type="caution">
    <text evidence="3">The sequence shown here is derived from an EMBL/GenBank/DDBJ whole genome shotgun (WGS) entry which is preliminary data.</text>
</comment>
<dbReference type="Proteomes" id="UP000245909">
    <property type="component" value="Unassembled WGS sequence"/>
</dbReference>